<dbReference type="InParanoid" id="A0A1E1LRX3"/>
<comment type="caution">
    <text evidence="3">The sequence shown here is derived from an EMBL/GenBank/DDBJ whole genome shotgun (WGS) entry which is preliminary data.</text>
</comment>
<reference evidence="4" key="1">
    <citation type="submission" date="2016-03" db="EMBL/GenBank/DDBJ databases">
        <authorList>
            <person name="Ploux O."/>
        </authorList>
    </citation>
    <scope>NUCLEOTIDE SEQUENCE [LARGE SCALE GENOMIC DNA]</scope>
    <source>
        <strain evidence="4">UK7</strain>
    </source>
</reference>
<proteinExistence type="predicted"/>
<sequence>MQLNFVFALVLFAHLVDSQAIMCLACSRLSVERLDPIGNPRLESPTYLHQIAGENSFNASMDTGSHDTVGQSICTSCTFGEDVSNYWTVVLYFRVKNGTYKRVP</sequence>
<dbReference type="Proteomes" id="UP000178129">
    <property type="component" value="Unassembled WGS sequence"/>
</dbReference>
<evidence type="ECO:0000313" key="4">
    <source>
        <dbReference type="Proteomes" id="UP000178129"/>
    </source>
</evidence>
<organism evidence="3 4">
    <name type="scientific">Rhynchosporium graminicola</name>
    <dbReference type="NCBI Taxonomy" id="2792576"/>
    <lineage>
        <taxon>Eukaryota</taxon>
        <taxon>Fungi</taxon>
        <taxon>Dikarya</taxon>
        <taxon>Ascomycota</taxon>
        <taxon>Pezizomycotina</taxon>
        <taxon>Leotiomycetes</taxon>
        <taxon>Helotiales</taxon>
        <taxon>Ploettnerulaceae</taxon>
        <taxon>Rhynchosporium</taxon>
    </lineage>
</organism>
<evidence type="ECO:0000256" key="1">
    <source>
        <dbReference type="SAM" id="SignalP"/>
    </source>
</evidence>
<feature type="chain" id="PRO_5009447562" description="DUF1996 domain-containing protein" evidence="1">
    <location>
        <begin position="19"/>
        <end position="104"/>
    </location>
</feature>
<evidence type="ECO:0000313" key="3">
    <source>
        <dbReference type="EMBL" id="CZT13252.1"/>
    </source>
</evidence>
<evidence type="ECO:0000259" key="2">
    <source>
        <dbReference type="Pfam" id="PF09362"/>
    </source>
</evidence>
<dbReference type="STRING" id="914237.A0A1E1LRX3"/>
<dbReference type="EMBL" id="FJUW01000084">
    <property type="protein sequence ID" value="CZT13252.1"/>
    <property type="molecule type" value="Genomic_DNA"/>
</dbReference>
<dbReference type="Pfam" id="PF09362">
    <property type="entry name" value="DUF1996"/>
    <property type="match status" value="1"/>
</dbReference>
<dbReference type="InterPro" id="IPR018535">
    <property type="entry name" value="DUF1996"/>
</dbReference>
<accession>A0A1E1LRX3</accession>
<feature type="signal peptide" evidence="1">
    <location>
        <begin position="1"/>
        <end position="18"/>
    </location>
</feature>
<protein>
    <recommendedName>
        <fullName evidence="2">DUF1996 domain-containing protein</fullName>
    </recommendedName>
</protein>
<feature type="domain" description="DUF1996" evidence="2">
    <location>
        <begin position="35"/>
        <end position="104"/>
    </location>
</feature>
<dbReference type="PANTHER" id="PTHR43662">
    <property type="match status" value="1"/>
</dbReference>
<keyword evidence="4" id="KW-1185">Reference proteome</keyword>
<name>A0A1E1LRX3_9HELO</name>
<gene>
    <name evidence="3" type="ORF">RCO7_15234</name>
</gene>
<keyword evidence="1" id="KW-0732">Signal</keyword>
<dbReference type="PANTHER" id="PTHR43662:SF3">
    <property type="entry name" value="DOMAIN PROTEIN, PUTATIVE (AFU_ORTHOLOGUE AFUA_6G11970)-RELATED"/>
    <property type="match status" value="1"/>
</dbReference>
<dbReference type="AlphaFoldDB" id="A0A1E1LRX3"/>